<dbReference type="Gene3D" id="3.40.50.1820">
    <property type="entry name" value="alpha/beta hydrolase"/>
    <property type="match status" value="1"/>
</dbReference>
<evidence type="ECO:0000313" key="3">
    <source>
        <dbReference type="Proteomes" id="UP000092876"/>
    </source>
</evidence>
<feature type="domain" description="Peptidase S9 prolyl oligopeptidase catalytic" evidence="1">
    <location>
        <begin position="92"/>
        <end position="240"/>
    </location>
</feature>
<dbReference type="InterPro" id="IPR029058">
    <property type="entry name" value="AB_hydrolase_fold"/>
</dbReference>
<dbReference type="InterPro" id="IPR001375">
    <property type="entry name" value="Peptidase_S9_cat"/>
</dbReference>
<dbReference type="GO" id="GO:0008236">
    <property type="term" value="F:serine-type peptidase activity"/>
    <property type="evidence" value="ECO:0007669"/>
    <property type="project" value="InterPro"/>
</dbReference>
<proteinExistence type="predicted"/>
<gene>
    <name evidence="2" type="ORF">VAT7223_01304</name>
</gene>
<name>A0A1C3IMR1_9VIBR</name>
<evidence type="ECO:0000259" key="1">
    <source>
        <dbReference type="Pfam" id="PF00326"/>
    </source>
</evidence>
<evidence type="ECO:0000313" key="2">
    <source>
        <dbReference type="EMBL" id="SBS62700.1"/>
    </source>
</evidence>
<dbReference type="PANTHER" id="PTHR47381">
    <property type="entry name" value="ALPHA/BETA-HYDROLASES SUPERFAMILY PROTEIN"/>
    <property type="match status" value="1"/>
</dbReference>
<dbReference type="SUPFAM" id="SSF53474">
    <property type="entry name" value="alpha/beta-Hydrolases"/>
    <property type="match status" value="1"/>
</dbReference>
<dbReference type="Proteomes" id="UP000092876">
    <property type="component" value="Unassembled WGS sequence"/>
</dbReference>
<accession>A0A1C3IMR1</accession>
<dbReference type="PANTHER" id="PTHR47381:SF3">
    <property type="entry name" value="ALPHA_BETA-HYDROLASES SUPERFAMILY PROTEIN"/>
    <property type="match status" value="1"/>
</dbReference>
<dbReference type="AlphaFoldDB" id="A0A1C3IMR1"/>
<dbReference type="RefSeq" id="WP_065678639.1">
    <property type="nucleotide sequence ID" value="NZ_AP025460.1"/>
</dbReference>
<sequence>MEGVVVEKSKIGEITYLLYCKKESVNNPLVIVCHGWSNDKYEGSNLALNLALQSYSVICFDADKHGERDDGNARNVSSHSRFIKRMSGVIKQNSDDINTLIEHYQKDVRIDPSRIAVVGISMGAMSTFYSLTKNKRIKVAVSIIGSPDFVGLEKFALEADSVNKTLSDDEKLAIRYMAEIDPCLYLIENESRPMLIINGEKDDWVPANFAKDFYEKVKSKYDRNNTEIEFNLVEESHYFSNDMRDHTVKWLNKNL</sequence>
<dbReference type="EMBL" id="FLQP01000016">
    <property type="protein sequence ID" value="SBS62700.1"/>
    <property type="molecule type" value="Genomic_DNA"/>
</dbReference>
<dbReference type="GeneID" id="94232388"/>
<organism evidence="2 3">
    <name type="scientific">Vibrio atlanticus</name>
    <dbReference type="NCBI Taxonomy" id="693153"/>
    <lineage>
        <taxon>Bacteria</taxon>
        <taxon>Pseudomonadati</taxon>
        <taxon>Pseudomonadota</taxon>
        <taxon>Gammaproteobacteria</taxon>
        <taxon>Vibrionales</taxon>
        <taxon>Vibrionaceae</taxon>
        <taxon>Vibrio</taxon>
    </lineage>
</organism>
<protein>
    <submittedName>
        <fullName evidence="2">Esterase</fullName>
    </submittedName>
</protein>
<reference evidence="3" key="1">
    <citation type="submission" date="2016-06" db="EMBL/GenBank/DDBJ databases">
        <authorList>
            <person name="Rodrigo-Torres Lidia"/>
            <person name="Arahal R.David."/>
        </authorList>
    </citation>
    <scope>NUCLEOTIDE SEQUENCE [LARGE SCALE GENOMIC DNA]</scope>
    <source>
        <strain evidence="3">CECT 7223</strain>
    </source>
</reference>
<dbReference type="Pfam" id="PF00326">
    <property type="entry name" value="Peptidase_S9"/>
    <property type="match status" value="1"/>
</dbReference>
<dbReference type="GO" id="GO:0006508">
    <property type="term" value="P:proteolysis"/>
    <property type="evidence" value="ECO:0007669"/>
    <property type="project" value="InterPro"/>
</dbReference>